<evidence type="ECO:0000313" key="3">
    <source>
        <dbReference type="Proteomes" id="UP001348149"/>
    </source>
</evidence>
<dbReference type="EMBL" id="JAYLLH010000003">
    <property type="protein sequence ID" value="MEC3860250.1"/>
    <property type="molecule type" value="Genomic_DNA"/>
</dbReference>
<sequence>MRVVLAVALTLSAATAAHAADMQRECAVQGALIQLITDHRLDGKTEGRTERLIKKGMTEEARKYEGVLPDMVDYIFKMVPQEQLDGEMGKVWESQCLAASQ</sequence>
<dbReference type="Proteomes" id="UP001348149">
    <property type="component" value="Unassembled WGS sequence"/>
</dbReference>
<feature type="signal peptide" evidence="1">
    <location>
        <begin position="1"/>
        <end position="19"/>
    </location>
</feature>
<evidence type="ECO:0000256" key="1">
    <source>
        <dbReference type="SAM" id="SignalP"/>
    </source>
</evidence>
<protein>
    <submittedName>
        <fullName evidence="2">Uncharacterized protein</fullName>
    </submittedName>
</protein>
<keyword evidence="1" id="KW-0732">Signal</keyword>
<evidence type="ECO:0000313" key="2">
    <source>
        <dbReference type="EMBL" id="MEC3860250.1"/>
    </source>
</evidence>
<dbReference type="RefSeq" id="WP_326295877.1">
    <property type="nucleotide sequence ID" value="NZ_JAYLLH010000003.1"/>
</dbReference>
<proteinExistence type="predicted"/>
<organism evidence="2 3">
    <name type="scientific">Mesobacterium hydrothermale</name>
    <dbReference type="NCBI Taxonomy" id="3111907"/>
    <lineage>
        <taxon>Bacteria</taxon>
        <taxon>Pseudomonadati</taxon>
        <taxon>Pseudomonadota</taxon>
        <taxon>Alphaproteobacteria</taxon>
        <taxon>Rhodobacterales</taxon>
        <taxon>Roseobacteraceae</taxon>
        <taxon>Mesobacterium</taxon>
    </lineage>
</organism>
<gene>
    <name evidence="2" type="ORF">VK792_03055</name>
</gene>
<comment type="caution">
    <text evidence="2">The sequence shown here is derived from an EMBL/GenBank/DDBJ whole genome shotgun (WGS) entry which is preliminary data.</text>
</comment>
<accession>A0ABU6HCS1</accession>
<name>A0ABU6HCS1_9RHOB</name>
<reference evidence="2 3" key="1">
    <citation type="submission" date="2024-01" db="EMBL/GenBank/DDBJ databases">
        <title>Mesobacterium rodlantinim sp. nov., isolated from shallow sea hydrothermal systems off Kueishantao Island.</title>
        <authorList>
            <person name="Su Z."/>
            <person name="Tang K."/>
        </authorList>
    </citation>
    <scope>NUCLEOTIDE SEQUENCE [LARGE SCALE GENOMIC DNA]</scope>
    <source>
        <strain evidence="2 3">TK19101</strain>
    </source>
</reference>
<feature type="chain" id="PRO_5046197535" evidence="1">
    <location>
        <begin position="20"/>
        <end position="101"/>
    </location>
</feature>
<keyword evidence="3" id="KW-1185">Reference proteome</keyword>